<keyword evidence="4" id="KW-0720">Serine protease</keyword>
<name>A0A0G1L9G0_9BACT</name>
<comment type="caution">
    <text evidence="5">The sequence shown here is derived from an EMBL/GenBank/DDBJ whole genome shotgun (WGS) entry which is preliminary data.</text>
</comment>
<reference evidence="5 6" key="1">
    <citation type="journal article" date="2015" name="Nature">
        <title>rRNA introns, odd ribosomes, and small enigmatic genomes across a large radiation of phyla.</title>
        <authorList>
            <person name="Brown C.T."/>
            <person name="Hug L.A."/>
            <person name="Thomas B.C."/>
            <person name="Sharon I."/>
            <person name="Castelle C.J."/>
            <person name="Singh A."/>
            <person name="Wilkins M.J."/>
            <person name="Williams K.H."/>
            <person name="Banfield J.F."/>
        </authorList>
    </citation>
    <scope>NUCLEOTIDE SEQUENCE [LARGE SCALE GENOMIC DNA]</scope>
</reference>
<dbReference type="Gene3D" id="3.40.50.880">
    <property type="match status" value="1"/>
</dbReference>
<protein>
    <recommendedName>
        <fullName evidence="7">Peptidase S51 dipeptidase E</fullName>
    </recommendedName>
</protein>
<evidence type="ECO:0000313" key="5">
    <source>
        <dbReference type="EMBL" id="KKT92388.1"/>
    </source>
</evidence>
<evidence type="ECO:0000313" key="6">
    <source>
        <dbReference type="Proteomes" id="UP000033966"/>
    </source>
</evidence>
<keyword evidence="2" id="KW-0645">Protease</keyword>
<gene>
    <name evidence="5" type="ORF">UW92_C0002G0032</name>
</gene>
<dbReference type="GO" id="GO:0008236">
    <property type="term" value="F:serine-type peptidase activity"/>
    <property type="evidence" value="ECO:0007669"/>
    <property type="project" value="UniProtKB-KW"/>
</dbReference>
<evidence type="ECO:0000256" key="4">
    <source>
        <dbReference type="ARBA" id="ARBA00022825"/>
    </source>
</evidence>
<proteinExistence type="inferred from homology"/>
<dbReference type="EMBL" id="LCKF01000002">
    <property type="protein sequence ID" value="KKT92388.1"/>
    <property type="molecule type" value="Genomic_DNA"/>
</dbReference>
<dbReference type="SUPFAM" id="SSF52317">
    <property type="entry name" value="Class I glutamine amidotransferase-like"/>
    <property type="match status" value="1"/>
</dbReference>
<dbReference type="Pfam" id="PF03575">
    <property type="entry name" value="Peptidase_S51"/>
    <property type="match status" value="1"/>
</dbReference>
<comment type="similarity">
    <text evidence="1">Belongs to the peptidase S51 family.</text>
</comment>
<dbReference type="InterPro" id="IPR005320">
    <property type="entry name" value="Peptidase_S51"/>
</dbReference>
<evidence type="ECO:0000256" key="1">
    <source>
        <dbReference type="ARBA" id="ARBA00006534"/>
    </source>
</evidence>
<dbReference type="Proteomes" id="UP000033966">
    <property type="component" value="Unassembled WGS sequence"/>
</dbReference>
<sequence length="187" mass="21404">MKTKYILHGGFVPQQIPEDDVFYTEILKNAGAHPKILLVYFAKEDDRIPKNRDEDVVQFKENKGEQSPSFEVANENDFPEQVQKADIVYLHGGRSSKIIETLSRFPNLRQMFEGKIVVGDSAGANALSSYYYDNHDKRISDGLAILPIKLFCHYSKDWETALHELEKYHPDLEVLALADYQTKILGI</sequence>
<dbReference type="GO" id="GO:0006508">
    <property type="term" value="P:proteolysis"/>
    <property type="evidence" value="ECO:0007669"/>
    <property type="project" value="UniProtKB-KW"/>
</dbReference>
<keyword evidence="3" id="KW-0378">Hydrolase</keyword>
<evidence type="ECO:0008006" key="7">
    <source>
        <dbReference type="Google" id="ProtNLM"/>
    </source>
</evidence>
<accession>A0A0G1L9G0</accession>
<organism evidence="5 6">
    <name type="scientific">Candidatus Jorgensenbacteria bacterium GW2011_GWA2_45_13</name>
    <dbReference type="NCBI Taxonomy" id="1618662"/>
    <lineage>
        <taxon>Bacteria</taxon>
        <taxon>Candidatus Joergenseniibacteriota</taxon>
    </lineage>
</organism>
<evidence type="ECO:0000256" key="2">
    <source>
        <dbReference type="ARBA" id="ARBA00022670"/>
    </source>
</evidence>
<dbReference type="InterPro" id="IPR029062">
    <property type="entry name" value="Class_I_gatase-like"/>
</dbReference>
<evidence type="ECO:0000256" key="3">
    <source>
        <dbReference type="ARBA" id="ARBA00022801"/>
    </source>
</evidence>
<dbReference type="AlphaFoldDB" id="A0A0G1L9G0"/>